<name>R4YUF5_OLEAN</name>
<proteinExistence type="predicted"/>
<gene>
    <name evidence="1" type="ORF">OLEAN_C24480</name>
</gene>
<dbReference type="KEGG" id="oai:OLEAN_C24480"/>
<organism evidence="1 2">
    <name type="scientific">Oleispira antarctica RB-8</name>
    <dbReference type="NCBI Taxonomy" id="698738"/>
    <lineage>
        <taxon>Bacteria</taxon>
        <taxon>Pseudomonadati</taxon>
        <taxon>Pseudomonadota</taxon>
        <taxon>Gammaproteobacteria</taxon>
        <taxon>Oceanospirillales</taxon>
        <taxon>Oceanospirillaceae</taxon>
        <taxon>Oleispira</taxon>
    </lineage>
</organism>
<dbReference type="EMBL" id="FO203512">
    <property type="protein sequence ID" value="CCK76624.1"/>
    <property type="molecule type" value="Genomic_DNA"/>
</dbReference>
<dbReference type="Proteomes" id="UP000032749">
    <property type="component" value="Chromosome"/>
</dbReference>
<dbReference type="AlphaFoldDB" id="R4YUF5"/>
<protein>
    <submittedName>
        <fullName evidence="1">Uncharacterized protein</fullName>
    </submittedName>
</protein>
<keyword evidence="2" id="KW-1185">Reference proteome</keyword>
<reference evidence="1 2" key="1">
    <citation type="journal article" date="2013" name="Nat. Commun.">
        <title>Genome sequence and functional genomic analysis of the oil-degrading bacterium Oleispira antarctica.</title>
        <authorList>
            <person name="Kube M."/>
            <person name="Chernikova T.N."/>
            <person name="Al-Ramahi Y."/>
            <person name="Beloqui A."/>
            <person name="Lopez-Cortez N."/>
            <person name="Guazzaroni M.E."/>
            <person name="Heipieper H.J."/>
            <person name="Klages S."/>
            <person name="Kotsyurbenko O.R."/>
            <person name="Langer I."/>
            <person name="Nechitaylo T.Y."/>
            <person name="Lunsdorf H."/>
            <person name="Fernandez M."/>
            <person name="Juarez S."/>
            <person name="Ciordia S."/>
            <person name="Singer A."/>
            <person name="Kagan O."/>
            <person name="Egorova O."/>
            <person name="Petit P.A."/>
            <person name="Stogios P."/>
            <person name="Kim Y."/>
            <person name="Tchigvintsev A."/>
            <person name="Flick R."/>
            <person name="Denaro R."/>
            <person name="Genovese M."/>
            <person name="Albar J.P."/>
            <person name="Reva O.N."/>
            <person name="Martinez-Gomariz M."/>
            <person name="Tran H."/>
            <person name="Ferrer M."/>
            <person name="Savchenko A."/>
            <person name="Yakunin A.F."/>
            <person name="Yakimov M.M."/>
            <person name="Golyshina O.V."/>
            <person name="Reinhardt R."/>
            <person name="Golyshin P.N."/>
        </authorList>
    </citation>
    <scope>NUCLEOTIDE SEQUENCE [LARGE SCALE GENOMIC DNA]</scope>
</reference>
<dbReference type="HOGENOM" id="CLU_2317491_0_0_6"/>
<sequence length="99" mass="10658">MLSNEKCLLYVEGSKGGKGNDLIINFSQYLGYDCIIEVSSWDNGITWTGTADTDIKTITDISELGVPFVAICKVEVASSLLATFPEGLQKSSLSMSLNT</sequence>
<evidence type="ECO:0000313" key="2">
    <source>
        <dbReference type="Proteomes" id="UP000032749"/>
    </source>
</evidence>
<accession>R4YUF5</accession>
<evidence type="ECO:0000313" key="1">
    <source>
        <dbReference type="EMBL" id="CCK76624.1"/>
    </source>
</evidence>